<dbReference type="Pfam" id="PF17681">
    <property type="entry name" value="GCP_N_terminal"/>
    <property type="match status" value="1"/>
</dbReference>
<dbReference type="InterPro" id="IPR042241">
    <property type="entry name" value="GCP_C_sf"/>
</dbReference>
<dbReference type="GO" id="GO:0005874">
    <property type="term" value="C:microtubule"/>
    <property type="evidence" value="ECO:0007669"/>
    <property type="project" value="UniProtKB-KW"/>
</dbReference>
<evidence type="ECO:0000256" key="3">
    <source>
        <dbReference type="ARBA" id="ARBA00022490"/>
    </source>
</evidence>
<evidence type="ECO:0000256" key="2">
    <source>
        <dbReference type="ARBA" id="ARBA00010337"/>
    </source>
</evidence>
<feature type="region of interest" description="Disordered" evidence="6">
    <location>
        <begin position="842"/>
        <end position="866"/>
    </location>
</feature>
<dbReference type="GO" id="GO:0000278">
    <property type="term" value="P:mitotic cell cycle"/>
    <property type="evidence" value="ECO:0007669"/>
    <property type="project" value="TreeGrafter"/>
</dbReference>
<evidence type="ECO:0000256" key="4">
    <source>
        <dbReference type="ARBA" id="ARBA00022701"/>
    </source>
</evidence>
<evidence type="ECO:0000256" key="6">
    <source>
        <dbReference type="SAM" id="MobiDB-lite"/>
    </source>
</evidence>
<sequence>MQDLDPASLLFIPRDEYAPLTLDPALFESVGDGVSSKMFTAPNPDAPPPLPEPLERLKTLAAQFDPTADHDTLASESGSKEAAESDAQRIPMTSAVVWESSWKYELDQRVLEINRPSIFDTFHDPTKSRIVGDEGSLSSFSSDSSSQESVSATQSQESGVDHFTRWSKRTLFGSLSHPAGQESLSSKQPLDTRDTVDVDFELPPLTKRPRDILDECAGNEASVGAGLPKGQKSEHQVRSAKAAKVHVTEPWSRLDTWSAAGKPLQQDTAVATRTREPASASTIVPDKLQLTWEMCSRYGPAVSPKKDIISPYVTEAGTRVFEAVYHKHMDYAYKFRPMPPTISREKLVDCMFLLLGGTASSVFTYNTKTLRFEMDAENVRIKGCSTLSLTSMLQDMMDAGTHMRRLVSMADTCINHPEGVGLIRIAFGRSLSSYLTFLQGSIVALQEASQERPTRILELYHKTHDMTVTLERLAHLCRCHISQDISDASLAYFGFHLPAGPDLLSMIYEHVQKLPVTNDPLWTALLLSILDQASKPYRDILSRWMGITPSVYDEEMPSAQQPQINGNPSQRTSTSIEQADATEFSIFDCHLQQSLQHLDPFGELFIHSKHGWSWDGSELIILGEPLDYEDEFRMHPSVKPAGFIDGQLADRILEAGKELQILVEFESRHPLIAHDRNFKETKNELAWFYVQKDITKHRIQSTKARNEVLHALAARLENMCWVAKRSIRTMKKDQKGKARALDRDMDQDQGLNHAGSTDTMDVDVNDQGALHNIGAQATSVASLELDLNPELQGFFALSSTLVHTSNISLACPDMMAFLLGPSSSSEFTPSSSTVPLHTFSRNEPIEANHGPSTATHPGSMSTMPSSRSRLETMAPLTVLAGQSLRYSIRARASLINTCVMSLYFHDMNLLGHLDIMERFFLMRDGHFIARLEEALFEEEMGLLSRCAQGTNEPQAARTTVSEGGSGDFPLNNDRRDSIVSIVSNASASSMSAWKNAKYQWPPRSGELEMTLTAVLLDCFQFSESHFEDARDLDDASEFEASDMEAEKDDQGQFLQTGEKCGPLQRPLDAKELEDSLAFAVKEYDDHTKICTDANALEALDFLYLDYKAPRPLRLLIFTPSAFEKYTRLFAFQLRLTRIDSTLKNVFRKLRTRQKSLSSISSAGSYGDGEQQYLQALKVEMDMLHRFRFEAQQIFSGFRGYIMDVAMGETWKQFMDRLRNVQAGLEDRILNCAESLDDDGDDDSDSDVDDHLDEGGELKDLAALNRYHDYILDRMLLQSLLKLKQAPILKVVHGILNSILRLARFVSSLPDLSELSLFIDEGTLHARLAKLQKLQDKFRATCQMLIKVLKVLDERGIGIEGVTKNKEPSTTDPGYRQHGYLQQLLLRLDMSGFNDN</sequence>
<dbReference type="GO" id="GO:0043015">
    <property type="term" value="F:gamma-tubulin binding"/>
    <property type="evidence" value="ECO:0007669"/>
    <property type="project" value="InterPro"/>
</dbReference>
<feature type="region of interest" description="Disordered" evidence="6">
    <location>
        <begin position="738"/>
        <end position="759"/>
    </location>
</feature>
<dbReference type="GO" id="GO:0007020">
    <property type="term" value="P:microtubule nucleation"/>
    <property type="evidence" value="ECO:0007669"/>
    <property type="project" value="InterPro"/>
</dbReference>
<dbReference type="Pfam" id="PF04130">
    <property type="entry name" value="GCP_C_terminal"/>
    <property type="match status" value="1"/>
</dbReference>
<dbReference type="GO" id="GO:0000922">
    <property type="term" value="C:spindle pole"/>
    <property type="evidence" value="ECO:0007669"/>
    <property type="project" value="InterPro"/>
</dbReference>
<keyword evidence="10" id="KW-1185">Reference proteome</keyword>
<dbReference type="Proteomes" id="UP000726737">
    <property type="component" value="Unassembled WGS sequence"/>
</dbReference>
<evidence type="ECO:0000256" key="1">
    <source>
        <dbReference type="ARBA" id="ARBA00004245"/>
    </source>
</evidence>
<dbReference type="GO" id="GO:0051321">
    <property type="term" value="P:meiotic cell cycle"/>
    <property type="evidence" value="ECO:0007669"/>
    <property type="project" value="TreeGrafter"/>
</dbReference>
<dbReference type="GO" id="GO:0051011">
    <property type="term" value="F:microtubule minus-end binding"/>
    <property type="evidence" value="ECO:0007669"/>
    <property type="project" value="TreeGrafter"/>
</dbReference>
<dbReference type="PANTHER" id="PTHR19302">
    <property type="entry name" value="GAMMA TUBULIN COMPLEX PROTEIN"/>
    <property type="match status" value="1"/>
</dbReference>
<dbReference type="InterPro" id="IPR041470">
    <property type="entry name" value="GCP_N"/>
</dbReference>
<comment type="similarity">
    <text evidence="2">Belongs to the TUBGCP family.</text>
</comment>
<reference evidence="9" key="1">
    <citation type="journal article" date="2020" name="Fungal Divers.">
        <title>Resolving the Mortierellaceae phylogeny through synthesis of multi-gene phylogenetics and phylogenomics.</title>
        <authorList>
            <person name="Vandepol N."/>
            <person name="Liber J."/>
            <person name="Desiro A."/>
            <person name="Na H."/>
            <person name="Kennedy M."/>
            <person name="Barry K."/>
            <person name="Grigoriev I.V."/>
            <person name="Miller A.N."/>
            <person name="O'Donnell K."/>
            <person name="Stajich J.E."/>
            <person name="Bonito G."/>
        </authorList>
    </citation>
    <scope>NUCLEOTIDE SEQUENCE</scope>
    <source>
        <strain evidence="9">KOD948</strain>
    </source>
</reference>
<dbReference type="PANTHER" id="PTHR19302:SF70">
    <property type="entry name" value="GAMMA-TUBULIN COMPLEX COMPONENT 6"/>
    <property type="match status" value="1"/>
</dbReference>
<accession>A0A9P6U1A2</accession>
<evidence type="ECO:0008006" key="11">
    <source>
        <dbReference type="Google" id="ProtNLM"/>
    </source>
</evidence>
<feature type="compositionally biased region" description="Acidic residues" evidence="6">
    <location>
        <begin position="1038"/>
        <end position="1047"/>
    </location>
</feature>
<evidence type="ECO:0000313" key="9">
    <source>
        <dbReference type="EMBL" id="KAG0254885.1"/>
    </source>
</evidence>
<organism evidence="9 10">
    <name type="scientific">Mortierella polycephala</name>
    <dbReference type="NCBI Taxonomy" id="41804"/>
    <lineage>
        <taxon>Eukaryota</taxon>
        <taxon>Fungi</taxon>
        <taxon>Fungi incertae sedis</taxon>
        <taxon>Mucoromycota</taxon>
        <taxon>Mortierellomycotina</taxon>
        <taxon>Mortierellomycetes</taxon>
        <taxon>Mortierellales</taxon>
        <taxon>Mortierellaceae</taxon>
        <taxon>Mortierella</taxon>
    </lineage>
</organism>
<dbReference type="GO" id="GO:0031122">
    <property type="term" value="P:cytoplasmic microtubule organization"/>
    <property type="evidence" value="ECO:0007669"/>
    <property type="project" value="TreeGrafter"/>
</dbReference>
<dbReference type="Gene3D" id="1.20.120.1900">
    <property type="entry name" value="Gamma-tubulin complex, C-terminal domain"/>
    <property type="match status" value="1"/>
</dbReference>
<feature type="region of interest" description="Disordered" evidence="6">
    <location>
        <begin position="69"/>
        <end position="89"/>
    </location>
</feature>
<dbReference type="GO" id="GO:0051225">
    <property type="term" value="P:spindle assembly"/>
    <property type="evidence" value="ECO:0007669"/>
    <property type="project" value="TreeGrafter"/>
</dbReference>
<dbReference type="EMBL" id="JAAAJA010000378">
    <property type="protein sequence ID" value="KAG0254885.1"/>
    <property type="molecule type" value="Genomic_DNA"/>
</dbReference>
<feature type="compositionally biased region" description="Polar residues" evidence="6">
    <location>
        <begin position="850"/>
        <end position="866"/>
    </location>
</feature>
<dbReference type="OrthoDB" id="775571at2759"/>
<evidence type="ECO:0000259" key="7">
    <source>
        <dbReference type="Pfam" id="PF04130"/>
    </source>
</evidence>
<dbReference type="GO" id="GO:0000930">
    <property type="term" value="C:gamma-tubulin complex"/>
    <property type="evidence" value="ECO:0007669"/>
    <property type="project" value="TreeGrafter"/>
</dbReference>
<name>A0A9P6U1A2_9FUNG</name>
<feature type="region of interest" description="Disordered" evidence="6">
    <location>
        <begin position="133"/>
        <end position="160"/>
    </location>
</feature>
<feature type="region of interest" description="Disordered" evidence="6">
    <location>
        <begin position="177"/>
        <end position="203"/>
    </location>
</feature>
<feature type="domain" description="Gamma tubulin complex component protein N-terminal" evidence="8">
    <location>
        <begin position="349"/>
        <end position="546"/>
    </location>
</feature>
<keyword evidence="5" id="KW-0206">Cytoskeleton</keyword>
<dbReference type="InterPro" id="IPR040457">
    <property type="entry name" value="GCP_C"/>
</dbReference>
<feature type="compositionally biased region" description="Basic and acidic residues" evidence="6">
    <location>
        <begin position="69"/>
        <end position="87"/>
    </location>
</feature>
<evidence type="ECO:0000256" key="5">
    <source>
        <dbReference type="ARBA" id="ARBA00023212"/>
    </source>
</evidence>
<evidence type="ECO:0000313" key="10">
    <source>
        <dbReference type="Proteomes" id="UP000726737"/>
    </source>
</evidence>
<feature type="region of interest" description="Disordered" evidence="6">
    <location>
        <begin position="953"/>
        <end position="972"/>
    </location>
</feature>
<feature type="domain" description="Gamma tubulin complex component C-terminal" evidence="7">
    <location>
        <begin position="909"/>
        <end position="1392"/>
    </location>
</feature>
<keyword evidence="4" id="KW-0493">Microtubule</keyword>
<protein>
    <recommendedName>
        <fullName evidence="11">Spindle pole body component</fullName>
    </recommendedName>
</protein>
<keyword evidence="3" id="KW-0963">Cytoplasm</keyword>
<feature type="region of interest" description="Disordered" evidence="6">
    <location>
        <begin position="1038"/>
        <end position="1057"/>
    </location>
</feature>
<proteinExistence type="inferred from homology"/>
<comment type="subcellular location">
    <subcellularLocation>
        <location evidence="1">Cytoplasm</location>
        <location evidence="1">Cytoskeleton</location>
    </subcellularLocation>
</comment>
<comment type="caution">
    <text evidence="9">The sequence shown here is derived from an EMBL/GenBank/DDBJ whole genome shotgun (WGS) entry which is preliminary data.</text>
</comment>
<dbReference type="GO" id="GO:0005816">
    <property type="term" value="C:spindle pole body"/>
    <property type="evidence" value="ECO:0007669"/>
    <property type="project" value="UniProtKB-ARBA"/>
</dbReference>
<gene>
    <name evidence="9" type="ORF">BG011_005446</name>
</gene>
<feature type="compositionally biased region" description="Low complexity" evidence="6">
    <location>
        <begin position="134"/>
        <end position="158"/>
    </location>
</feature>
<dbReference type="InterPro" id="IPR007259">
    <property type="entry name" value="GCP"/>
</dbReference>
<feature type="compositionally biased region" description="Polar residues" evidence="6">
    <location>
        <begin position="953"/>
        <end position="962"/>
    </location>
</feature>
<evidence type="ECO:0000259" key="8">
    <source>
        <dbReference type="Pfam" id="PF17681"/>
    </source>
</evidence>